<dbReference type="SUPFAM" id="SSF54928">
    <property type="entry name" value="RNA-binding domain, RBD"/>
    <property type="match status" value="2"/>
</dbReference>
<dbReference type="InterPro" id="IPR035979">
    <property type="entry name" value="RBD_domain_sf"/>
</dbReference>
<dbReference type="EMBL" id="GL832955">
    <property type="protein sequence ID" value="EGD72299.1"/>
    <property type="molecule type" value="Genomic_DNA"/>
</dbReference>
<protein>
    <submittedName>
        <fullName evidence="5">Napor protein short isoform</fullName>
    </submittedName>
</protein>
<evidence type="ECO:0000256" key="1">
    <source>
        <dbReference type="ARBA" id="ARBA00022737"/>
    </source>
</evidence>
<evidence type="ECO:0000256" key="3">
    <source>
        <dbReference type="PROSITE-ProRule" id="PRU00176"/>
    </source>
</evidence>
<dbReference type="Pfam" id="PF00076">
    <property type="entry name" value="RRM_1"/>
    <property type="match status" value="3"/>
</dbReference>
<dbReference type="FunFam" id="3.30.70.330:FF:000013">
    <property type="entry name" value="CUGBP Elav-like family member 1 isoform 2"/>
    <property type="match status" value="1"/>
</dbReference>
<keyword evidence="6" id="KW-1185">Reference proteome</keyword>
<evidence type="ECO:0000259" key="4">
    <source>
        <dbReference type="PROSITE" id="PS50102"/>
    </source>
</evidence>
<dbReference type="PROSITE" id="PS50102">
    <property type="entry name" value="RRM"/>
    <property type="match status" value="3"/>
</dbReference>
<dbReference type="PANTHER" id="PTHR24012">
    <property type="entry name" value="RNA BINDING PROTEIN"/>
    <property type="match status" value="1"/>
</dbReference>
<feature type="domain" description="RRM" evidence="4">
    <location>
        <begin position="111"/>
        <end position="191"/>
    </location>
</feature>
<dbReference type="eggNOG" id="KOG0144">
    <property type="taxonomic scope" value="Eukaryota"/>
</dbReference>
<dbReference type="GO" id="GO:0005737">
    <property type="term" value="C:cytoplasm"/>
    <property type="evidence" value="ECO:0007669"/>
    <property type="project" value="UniProtKB-ARBA"/>
</dbReference>
<dbReference type="SMART" id="SM00360">
    <property type="entry name" value="RRM"/>
    <property type="match status" value="3"/>
</dbReference>
<evidence type="ECO:0000313" key="6">
    <source>
        <dbReference type="Proteomes" id="UP000007799"/>
    </source>
</evidence>
<dbReference type="Proteomes" id="UP000007799">
    <property type="component" value="Unassembled WGS sequence"/>
</dbReference>
<gene>
    <name evidence="5" type="ORF">PTSG_00318</name>
</gene>
<feature type="domain" description="RRM" evidence="4">
    <location>
        <begin position="23"/>
        <end position="104"/>
    </location>
</feature>
<dbReference type="InterPro" id="IPR000504">
    <property type="entry name" value="RRM_dom"/>
</dbReference>
<dbReference type="CDD" id="cd12362">
    <property type="entry name" value="RRM3_CELF1-6"/>
    <property type="match status" value="1"/>
</dbReference>
<name>F2TW53_SALR5</name>
<feature type="domain" description="RRM" evidence="4">
    <location>
        <begin position="270"/>
        <end position="348"/>
    </location>
</feature>
<proteinExistence type="predicted"/>
<organism evidence="6">
    <name type="scientific">Salpingoeca rosetta (strain ATCC 50818 / BSB-021)</name>
    <dbReference type="NCBI Taxonomy" id="946362"/>
    <lineage>
        <taxon>Eukaryota</taxon>
        <taxon>Choanoflagellata</taxon>
        <taxon>Craspedida</taxon>
        <taxon>Salpingoecidae</taxon>
        <taxon>Salpingoeca</taxon>
    </lineage>
</organism>
<accession>F2TW53</accession>
<dbReference type="GeneID" id="16067484"/>
<dbReference type="InParanoid" id="F2TW53"/>
<evidence type="ECO:0000256" key="2">
    <source>
        <dbReference type="ARBA" id="ARBA00022884"/>
    </source>
</evidence>
<evidence type="ECO:0000313" key="5">
    <source>
        <dbReference type="EMBL" id="EGD72299.1"/>
    </source>
</evidence>
<dbReference type="FunFam" id="3.30.70.330:FF:000383">
    <property type="entry name" value="Sex lethal, isoform D"/>
    <property type="match status" value="1"/>
</dbReference>
<dbReference type="STRING" id="946362.F2TW53"/>
<dbReference type="GO" id="GO:0010629">
    <property type="term" value="P:negative regulation of gene expression"/>
    <property type="evidence" value="ECO:0007669"/>
    <property type="project" value="UniProtKB-ARBA"/>
</dbReference>
<reference evidence="5" key="1">
    <citation type="submission" date="2009-08" db="EMBL/GenBank/DDBJ databases">
        <title>Annotation of Salpingoeca rosetta.</title>
        <authorList>
            <consortium name="The Broad Institute Genome Sequencing Platform"/>
            <person name="Russ C."/>
            <person name="Cuomo C."/>
            <person name="Burger G."/>
            <person name="Gray M.W."/>
            <person name="Holland P.W.H."/>
            <person name="King N."/>
            <person name="Lang F.B.F."/>
            <person name="Roger A.J."/>
            <person name="Ruiz-Trillo I."/>
            <person name="Young S.K."/>
            <person name="Zeng Q."/>
            <person name="Gargeya S."/>
            <person name="Alvarado L."/>
            <person name="Berlin A."/>
            <person name="Chapman S.B."/>
            <person name="Chen Z."/>
            <person name="Freedman E."/>
            <person name="Gellesch M."/>
            <person name="Goldberg J."/>
            <person name="Griggs A."/>
            <person name="Gujja S."/>
            <person name="Heilman E."/>
            <person name="Heiman D."/>
            <person name="Howarth C."/>
            <person name="Mehta T."/>
            <person name="Neiman D."/>
            <person name="Pearson M."/>
            <person name="Roberts A."/>
            <person name="Saif S."/>
            <person name="Shea T."/>
            <person name="Shenoy N."/>
            <person name="Sisk P."/>
            <person name="Stolte C."/>
            <person name="Sykes S."/>
            <person name="White J."/>
            <person name="Yandava C."/>
            <person name="Haas B."/>
            <person name="Nusbaum C."/>
            <person name="Birren B."/>
        </authorList>
    </citation>
    <scope>NUCLEOTIDE SEQUENCE [LARGE SCALE GENOMIC DNA]</scope>
    <source>
        <strain evidence="5">ATCC 50818</strain>
    </source>
</reference>
<sequence length="353" mass="38651">MTDAAPPVTTPATMPPPKDEDAIKLFVGQLPKSYGEEQLTALLQPYGAIHDMMILKNKMTGESRGCAFVTFCSRQSALSAIADLHEKRTLPTMANPMQVKIADSEQRGDDRKLFVGMISKTCTEADLEAMFRPFGEIESVNVLIGPEGQSKGCAFVKYTNAGSANQAIAKLHNSTTMEGCRAPMVVKIADTEKQKQQRRMQRQMPPMGMYGFPPNAMFGAQDMAQAMYGVQQFNVDAEWYPGAGFGQQPYAQAPYGGAARAPQKEGPPNSNLFIYHLPQELNDHSLAATFMSFGNVISSKVFVDKYTGQSKCFGFVSYDNPQSAQAAIQAMNGFQIGGKRLKVQLKRPKNAPY</sequence>
<dbReference type="GO" id="GO:0003729">
    <property type="term" value="F:mRNA binding"/>
    <property type="evidence" value="ECO:0007669"/>
    <property type="project" value="UniProtKB-ARBA"/>
</dbReference>
<dbReference type="RefSeq" id="XP_004998869.1">
    <property type="nucleotide sequence ID" value="XM_004998812.1"/>
</dbReference>
<dbReference type="FunFam" id="3.30.70.330:FF:000198">
    <property type="entry name" value="CUGBP Elav-like family member 6 isoform X3"/>
    <property type="match status" value="1"/>
</dbReference>
<keyword evidence="2 3" id="KW-0694">RNA-binding</keyword>
<dbReference type="OrthoDB" id="410044at2759"/>
<dbReference type="KEGG" id="sre:PTSG_00318"/>
<dbReference type="Gene3D" id="3.30.70.330">
    <property type="match status" value="3"/>
</dbReference>
<keyword evidence="1" id="KW-0677">Repeat</keyword>
<dbReference type="AlphaFoldDB" id="F2TW53"/>
<dbReference type="InterPro" id="IPR002343">
    <property type="entry name" value="Hud_Sxl_RNA"/>
</dbReference>
<dbReference type="OMA" id="PWKQYFS"/>
<dbReference type="InterPro" id="IPR012677">
    <property type="entry name" value="Nucleotide-bd_a/b_plait_sf"/>
</dbReference>
<dbReference type="GO" id="GO:0009967">
    <property type="term" value="P:positive regulation of signal transduction"/>
    <property type="evidence" value="ECO:0007669"/>
    <property type="project" value="UniProtKB-ARBA"/>
</dbReference>
<dbReference type="PRINTS" id="PR00961">
    <property type="entry name" value="HUDSXLRNA"/>
</dbReference>
<dbReference type="GO" id="GO:1990904">
    <property type="term" value="C:ribonucleoprotein complex"/>
    <property type="evidence" value="ECO:0007669"/>
    <property type="project" value="InterPro"/>
</dbReference>
<dbReference type="FunCoup" id="F2TW53">
    <property type="interactions" value="1575"/>
</dbReference>